<dbReference type="Gene3D" id="1.10.10.2030">
    <property type="entry name" value="DNA/RNA-binding protein Kin17, conserved domain"/>
    <property type="match status" value="1"/>
</dbReference>
<organism evidence="1 2">
    <name type="scientific">Caenorhabditis remanei</name>
    <name type="common">Caenorhabditis vulgaris</name>
    <dbReference type="NCBI Taxonomy" id="31234"/>
    <lineage>
        <taxon>Eukaryota</taxon>
        <taxon>Metazoa</taxon>
        <taxon>Ecdysozoa</taxon>
        <taxon>Nematoda</taxon>
        <taxon>Chromadorea</taxon>
        <taxon>Rhabditida</taxon>
        <taxon>Rhabditina</taxon>
        <taxon>Rhabditomorpha</taxon>
        <taxon>Rhabditoidea</taxon>
        <taxon>Rhabditidae</taxon>
        <taxon>Peloderinae</taxon>
        <taxon>Caenorhabditis</taxon>
    </lineage>
</organism>
<sequence length="405" mass="46118">MGKHEKGSSKDLANRTKSKGLQKLKWFCQMCQKQCRDANGFKCHLTSEAHQRQLLLFAENSNSYLRQFSNDFEKNFMQLLRTSYGTKRVRANEVYNVYIKDKGHVHMNSTVWHSLTGFVQYLGSSGKCKIDEGDKGWYIAYIDQEAVIRKEEDQRKQQQERDDEERHMQIVEEMVARGKELAGGEVDEYEATELVRDTPDQKIQLDLGFSEKKPITSTVFTSKNTSIFDLKPVKKEDPDGPGPSGSSGSSNRKRSRSRSPGPSKSSKSSKKSALDEIKEMEERKKERKNRKDYWMTEGIVVKVITKSLGSNYYKAKGIVKKMIDDYTAQVKLDDGTVVKLDQEHVETVIPSIGRQMLVVNGAYRGAETTLESIDEKRFSLRLKIAAGPTRGRVIEVPYEDASKLA</sequence>
<dbReference type="CTD" id="9819219"/>
<evidence type="ECO:0000313" key="1">
    <source>
        <dbReference type="EMBL" id="OZF99416.1"/>
    </source>
</evidence>
<dbReference type="GO" id="GO:0003690">
    <property type="term" value="F:double-stranded DNA binding"/>
    <property type="evidence" value="ECO:0007669"/>
    <property type="project" value="TreeGrafter"/>
</dbReference>
<dbReference type="GO" id="GO:0008270">
    <property type="term" value="F:zinc ion binding"/>
    <property type="evidence" value="ECO:0007669"/>
    <property type="project" value="UniProtKB-KW"/>
</dbReference>
<dbReference type="OrthoDB" id="10266249at2759"/>
<dbReference type="Pfam" id="PF25092">
    <property type="entry name" value="SH3_KIN17_C"/>
    <property type="match status" value="1"/>
</dbReference>
<protein>
    <submittedName>
        <fullName evidence="1">Uncharacterized protein</fullName>
    </submittedName>
</protein>
<reference evidence="1" key="1">
    <citation type="submission" date="2017-08" db="EMBL/GenBank/DDBJ databases">
        <authorList>
            <person name="de Groot N.N."/>
        </authorList>
    </citation>
    <scope>NUCLEOTIDE SEQUENCE [LARGE SCALE GENOMIC DNA]</scope>
    <source>
        <strain evidence="1">PX439</strain>
    </source>
</reference>
<dbReference type="Pfam" id="PF10357">
    <property type="entry name" value="WH_KIN17"/>
    <property type="match status" value="1"/>
</dbReference>
<dbReference type="InterPro" id="IPR056767">
    <property type="entry name" value="C2H2-Znf_KIN17"/>
</dbReference>
<dbReference type="HOGENOM" id="CLU_030065_1_0_1"/>
<dbReference type="InterPro" id="IPR037321">
    <property type="entry name" value="KIN17-like"/>
</dbReference>
<keyword evidence="2" id="KW-1185">Reference proteome</keyword>
<dbReference type="GO" id="GO:0006974">
    <property type="term" value="P:DNA damage response"/>
    <property type="evidence" value="ECO:0007669"/>
    <property type="project" value="TreeGrafter"/>
</dbReference>
<name>A0A261AMY0_CAERE</name>
<dbReference type="GO" id="GO:0006260">
    <property type="term" value="P:DNA replication"/>
    <property type="evidence" value="ECO:0007669"/>
    <property type="project" value="TreeGrafter"/>
</dbReference>
<dbReference type="InterPro" id="IPR041330">
    <property type="entry name" value="KN17_SH3"/>
</dbReference>
<accession>A0A261AMY0</accession>
<dbReference type="STRING" id="31234.E3LLS1"/>
<dbReference type="Gene3D" id="2.30.30.140">
    <property type="match status" value="1"/>
</dbReference>
<dbReference type="InterPro" id="IPR036236">
    <property type="entry name" value="Znf_C2H2_sf"/>
</dbReference>
<dbReference type="InterPro" id="IPR038254">
    <property type="entry name" value="KIN17_WH-like_sf"/>
</dbReference>
<evidence type="ECO:0000313" key="2">
    <source>
        <dbReference type="Proteomes" id="UP000216624"/>
    </source>
</evidence>
<dbReference type="InterPro" id="IPR041995">
    <property type="entry name" value="KOW_KIN17"/>
</dbReference>
<dbReference type="Gene3D" id="2.30.30.30">
    <property type="match status" value="1"/>
</dbReference>
<dbReference type="GO" id="GO:0005634">
    <property type="term" value="C:nucleus"/>
    <property type="evidence" value="ECO:0007669"/>
    <property type="project" value="TreeGrafter"/>
</dbReference>
<feature type="non-terminal residue" evidence="1">
    <location>
        <position position="1"/>
    </location>
</feature>
<comment type="caution">
    <text evidence="1">The sequence shown here is derived from an EMBL/GenBank/DDBJ whole genome shotgun (WGS) entry which is preliminary data.</text>
</comment>
<dbReference type="PANTHER" id="PTHR12805">
    <property type="entry name" value="KIN17 KIN, ANTIGENIC DETERMINANT OF RECA PROTEIN HOMOLOG"/>
    <property type="match status" value="1"/>
</dbReference>
<dbReference type="SUPFAM" id="SSF57667">
    <property type="entry name" value="beta-beta-alpha zinc fingers"/>
    <property type="match status" value="1"/>
</dbReference>
<dbReference type="InterPro" id="IPR019447">
    <property type="entry name" value="DNA/RNA-bd_Kin17_WH-like_dom"/>
</dbReference>
<dbReference type="CDD" id="cd13155">
    <property type="entry name" value="KOW_KIN17"/>
    <property type="match status" value="1"/>
</dbReference>
<dbReference type="eggNOG" id="KOG2837">
    <property type="taxonomic scope" value="Eukaryota"/>
</dbReference>
<dbReference type="PANTHER" id="PTHR12805:SF0">
    <property type="entry name" value="DNA_RNA-BINDING PROTEIN KIN17"/>
    <property type="match status" value="1"/>
</dbReference>
<dbReference type="Pfam" id="PF18131">
    <property type="entry name" value="KN17_SH3"/>
    <property type="match status" value="1"/>
</dbReference>
<dbReference type="Pfam" id="PF25095">
    <property type="entry name" value="C2H2-zf_KIN17"/>
    <property type="match status" value="1"/>
</dbReference>
<dbReference type="KEGG" id="crq:GCK72_001664"/>
<dbReference type="OMA" id="RMTDFIE"/>
<proteinExistence type="predicted"/>
<dbReference type="SMART" id="SM01253">
    <property type="entry name" value="Kin17_mid"/>
    <property type="match status" value="1"/>
</dbReference>
<gene>
    <name evidence="1" type="ORF">FL82_04592</name>
</gene>
<dbReference type="EMBL" id="NMWX01000006">
    <property type="protein sequence ID" value="OZF99416.1"/>
    <property type="molecule type" value="Genomic_DNA"/>
</dbReference>
<dbReference type="Proteomes" id="UP000216624">
    <property type="component" value="Unassembled WGS sequence"/>
</dbReference>
<dbReference type="InterPro" id="IPR014722">
    <property type="entry name" value="Rib_uL2_dom2"/>
</dbReference>